<protein>
    <submittedName>
        <fullName evidence="2">Uncharacterized protein</fullName>
    </submittedName>
</protein>
<feature type="transmembrane region" description="Helical" evidence="1">
    <location>
        <begin position="507"/>
        <end position="528"/>
    </location>
</feature>
<feature type="transmembrane region" description="Helical" evidence="1">
    <location>
        <begin position="425"/>
        <end position="444"/>
    </location>
</feature>
<feature type="transmembrane region" description="Helical" evidence="1">
    <location>
        <begin position="476"/>
        <end position="495"/>
    </location>
</feature>
<feature type="transmembrane region" description="Helical" evidence="1">
    <location>
        <begin position="164"/>
        <end position="184"/>
    </location>
</feature>
<organism evidence="2 3">
    <name type="scientific">Auxenochlorella protothecoides</name>
    <name type="common">Green microalga</name>
    <name type="synonym">Chlorella protothecoides</name>
    <dbReference type="NCBI Taxonomy" id="3075"/>
    <lineage>
        <taxon>Eukaryota</taxon>
        <taxon>Viridiplantae</taxon>
        <taxon>Chlorophyta</taxon>
        <taxon>core chlorophytes</taxon>
        <taxon>Trebouxiophyceae</taxon>
        <taxon>Chlorellales</taxon>
        <taxon>Chlorellaceae</taxon>
        <taxon>Auxenochlorella</taxon>
    </lineage>
</organism>
<dbReference type="Proteomes" id="UP000279271">
    <property type="component" value="Unassembled WGS sequence"/>
</dbReference>
<feature type="transmembrane region" description="Helical" evidence="1">
    <location>
        <begin position="329"/>
        <end position="350"/>
    </location>
</feature>
<feature type="transmembrane region" description="Helical" evidence="1">
    <location>
        <begin position="244"/>
        <end position="263"/>
    </location>
</feature>
<proteinExistence type="predicted"/>
<comment type="caution">
    <text evidence="2">The sequence shown here is derived from an EMBL/GenBank/DDBJ whole genome shotgun (WGS) entry which is preliminary data.</text>
</comment>
<dbReference type="AlphaFoldDB" id="A0A3M7KXR3"/>
<sequence>MREPDQIPGVTRPTQLQLPVSQHFTNARLEQAYRQYIGTIQLGNDVAMTRLMMAYHAVATYKTLKEAHEMDWMTMLMICNFAVLEATLLLPSVWPGLWRRWRDAIMPPFLVSHTVALHIFLGTDVLAVQALVLQRSLTSRLIPAQAIGYMVLASYNWHQGHVETLALYTLHTVLGLILPCIIVWQAEYKARYSFLREAAKARPIRLPPLTLLARLSCLWLLPVFMLEGLTGPMFICRSMLKTGYSWWAIYSLMLAWSGAMGDVSKRPGDERKIGNLQRPVLQHFTNARLEHAYRLYVGSIQFGIDLGMSRLMVAYELVVTYKVLKEDHALSWMTALMVCNFAALVAVLMLPSWRPSVWQEGRNTILPPVLLSHTVALHIFLGTDVLVVQSMVFQRCLVSRHVPTQALGYGILALYTWQRGHSETVGVLLLHTLIGLLLPCIIAWQSEYKARYNFLLEVAGSRPGRLPAPTTLDRLGTAWLLPVFLLQALHGPMFICHSMLKTGYSWWAIYLLMLAWSGTIIVYDYYIFVLT</sequence>
<keyword evidence="1" id="KW-0812">Transmembrane</keyword>
<evidence type="ECO:0000313" key="2">
    <source>
        <dbReference type="EMBL" id="RMZ53926.1"/>
    </source>
</evidence>
<dbReference type="EMBL" id="QOKY01000185">
    <property type="protein sequence ID" value="RMZ53926.1"/>
    <property type="molecule type" value="Genomic_DNA"/>
</dbReference>
<gene>
    <name evidence="2" type="ORF">APUTEX25_004951</name>
</gene>
<feature type="transmembrane region" description="Helical" evidence="1">
    <location>
        <begin position="114"/>
        <end position="133"/>
    </location>
</feature>
<accession>A0A3M7KXR3</accession>
<feature type="transmembrane region" description="Helical" evidence="1">
    <location>
        <begin position="370"/>
        <end position="393"/>
    </location>
</feature>
<feature type="transmembrane region" description="Helical" evidence="1">
    <location>
        <begin position="204"/>
        <end position="224"/>
    </location>
</feature>
<keyword evidence="1" id="KW-1133">Transmembrane helix</keyword>
<keyword evidence="1" id="KW-0472">Membrane</keyword>
<evidence type="ECO:0000256" key="1">
    <source>
        <dbReference type="SAM" id="Phobius"/>
    </source>
</evidence>
<feature type="transmembrane region" description="Helical" evidence="1">
    <location>
        <begin position="72"/>
        <end position="94"/>
    </location>
</feature>
<reference evidence="3" key="1">
    <citation type="journal article" date="2018" name="Algal Res.">
        <title>Characterization of plant carbon substrate utilization by Auxenochlorella protothecoides.</title>
        <authorList>
            <person name="Vogler B.W."/>
            <person name="Starkenburg S.R."/>
            <person name="Sudasinghe N."/>
            <person name="Schambach J.Y."/>
            <person name="Rollin J.A."/>
            <person name="Pattathil S."/>
            <person name="Barry A.N."/>
        </authorList>
    </citation>
    <scope>NUCLEOTIDE SEQUENCE [LARGE SCALE GENOMIC DNA]</scope>
    <source>
        <strain evidence="3">UTEX 25</strain>
    </source>
</reference>
<name>A0A3M7KXR3_AUXPR</name>
<evidence type="ECO:0000313" key="3">
    <source>
        <dbReference type="Proteomes" id="UP000279271"/>
    </source>
</evidence>